<reference evidence="1 2" key="1">
    <citation type="submission" date="2020-09" db="EMBL/GenBank/DDBJ databases">
        <title>De no assembly of potato wild relative species, Solanum commersonii.</title>
        <authorList>
            <person name="Cho K."/>
        </authorList>
    </citation>
    <scope>NUCLEOTIDE SEQUENCE [LARGE SCALE GENOMIC DNA]</scope>
    <source>
        <strain evidence="1">LZ3.2</strain>
        <tissue evidence="1">Leaf</tissue>
    </source>
</reference>
<dbReference type="EMBL" id="JACXVP010000011">
    <property type="protein sequence ID" value="KAG5575643.1"/>
    <property type="molecule type" value="Genomic_DNA"/>
</dbReference>
<dbReference type="Proteomes" id="UP000824120">
    <property type="component" value="Chromosome 11"/>
</dbReference>
<comment type="caution">
    <text evidence="1">The sequence shown here is derived from an EMBL/GenBank/DDBJ whole genome shotgun (WGS) entry which is preliminary data.</text>
</comment>
<name>A0A9J5WIG9_SOLCO</name>
<evidence type="ECO:0000313" key="2">
    <source>
        <dbReference type="Proteomes" id="UP000824120"/>
    </source>
</evidence>
<organism evidence="1 2">
    <name type="scientific">Solanum commersonii</name>
    <name type="common">Commerson's wild potato</name>
    <name type="synonym">Commerson's nightshade</name>
    <dbReference type="NCBI Taxonomy" id="4109"/>
    <lineage>
        <taxon>Eukaryota</taxon>
        <taxon>Viridiplantae</taxon>
        <taxon>Streptophyta</taxon>
        <taxon>Embryophyta</taxon>
        <taxon>Tracheophyta</taxon>
        <taxon>Spermatophyta</taxon>
        <taxon>Magnoliopsida</taxon>
        <taxon>eudicotyledons</taxon>
        <taxon>Gunneridae</taxon>
        <taxon>Pentapetalae</taxon>
        <taxon>asterids</taxon>
        <taxon>lamiids</taxon>
        <taxon>Solanales</taxon>
        <taxon>Solanaceae</taxon>
        <taxon>Solanoideae</taxon>
        <taxon>Solaneae</taxon>
        <taxon>Solanum</taxon>
    </lineage>
</organism>
<dbReference type="OrthoDB" id="1327077at2759"/>
<accession>A0A9J5WIG9</accession>
<evidence type="ECO:0000313" key="1">
    <source>
        <dbReference type="EMBL" id="KAG5575643.1"/>
    </source>
</evidence>
<proteinExistence type="predicted"/>
<protein>
    <submittedName>
        <fullName evidence="1">Uncharacterized protein</fullName>
    </submittedName>
</protein>
<sequence>MIAVEPIYSGHLVETKSVWLSYRVPIHSQRYRMVKLPESTMKLHQSRMTAASKSACLLPRGLDRRIRFGAKFVPLLEIHSLSDRLKISICCLGRERKDKKPALTRLPFVSCFQSRVAALLSILVLDFQLHSSEEEDFKSPSVVILLGLVKPDANEIAAPIPTRSGILLSSLEQSLCSRLRSKGSLDYEPLMNLGPTYGAKKLALAFCMPARLGTTSLRFRVLGAALLVREESSCKPVHSYPIVSSIMIGNRVILSIPVLSRSYGVVFPKMQIIDDLVAFMPHQHFSQEKKGEGDLISLFIISYYSPIPIKCCLISQAIANPPFRLIESSKERQAKTLLVQEATEERERVVKEIQVVVSGQRNQGRNSFDLRLLFQNLILRPKYAILFVKKDLFPGPLGAGLLTFGHSD</sequence>
<gene>
    <name evidence="1" type="ORF">H5410_055777</name>
</gene>
<keyword evidence="2" id="KW-1185">Reference proteome</keyword>
<dbReference type="AlphaFoldDB" id="A0A9J5WIG9"/>